<feature type="non-terminal residue" evidence="2">
    <location>
        <position position="930"/>
    </location>
</feature>
<feature type="region of interest" description="Disordered" evidence="1">
    <location>
        <begin position="269"/>
        <end position="295"/>
    </location>
</feature>
<gene>
    <name evidence="2" type="ORF">PCOR1329_LOCUS10824</name>
</gene>
<evidence type="ECO:0000313" key="2">
    <source>
        <dbReference type="EMBL" id="CAK0803777.1"/>
    </source>
</evidence>
<name>A0ABN9QCX6_9DINO</name>
<sequence>MFDEGQLVRACGQSPILREKYIQSVVGNPSADALPRHTPGDDEEICSILQHSRSYYYDRLILPHLTPTVLKKMEPHLAWGVDEHGKFRRFYRIIDDMADNKNSGLRRERVSWTLTNPPERKLLALQNSLVQGQGSAIFEWADNPDSRMLNESQALDVPTLSAAIGLGQKKSAGKKAGDGDGDDKGKPPTLLPLRRSTPDDSPFATWGPERKRGKHNVNSQCDTVVASSAVTPLGEPRATSPRKSLPPVPLMGPHANGLTSGALDQLNAVHGSSASNSGPGNAGAPKVPCSGISSAAPDDGAVSAAELLKTDPPDAPGKCEYWIRKNNLFQHLMDAKLKNCIKEAKNVFEKIQGTREYAANYASLNAHMNNVKALDPTYMFAIAARKVNGITPENSKLTVDQTRLIKEIWHHPKPWTAVMEAMDHQLETFDDLAGFGDTDLGMADNEDNITHAINPNERLGPCSPFDPLDPKVAHIPSEILDDRVSMYVQLLVNAFACNMILKGDICKDSTAMFAQVVCDELFNELQLAMAPPCFMSVGRELLTSLKQVIFLEDLAKETVGDTYEERYAEFAKFQKDVSEKAPPWGTMGYVNSSLGTSFHWSKLVTSANEKHDNTLSTLKAVQPHVDNINECLCPGGRAEDAIANLAPVDSFGTAAENYRKWRTVDKANTSQMLATLANMFSKGLLKFSDAVVKKPKKSDKVGGSVDTAISLLRRSLKVFPEVSAFRVELASLEQFNKEFSSAQRSQRLEQVASNIIKNLVKNVPHSESAEKDILSKLNSLEDEIYTAESRVAHYQALQHLAAWTFTRLQSDGDYLRRFLGLGDTSAQRAKKDEEQNYDATASLRSLWRSVTGTFATVKAMSGFEDHQVIMDKYSEVLFEGVGANLTDVALETMRIEAEQLEGLQADALEKLVEMGAMAGFKAKGHKELRE</sequence>
<dbReference type="EMBL" id="CAUYUJ010003088">
    <property type="protein sequence ID" value="CAK0803777.1"/>
    <property type="molecule type" value="Genomic_DNA"/>
</dbReference>
<protein>
    <submittedName>
        <fullName evidence="2">Uncharacterized protein</fullName>
    </submittedName>
</protein>
<keyword evidence="3" id="KW-1185">Reference proteome</keyword>
<organism evidence="2 3">
    <name type="scientific">Prorocentrum cordatum</name>
    <dbReference type="NCBI Taxonomy" id="2364126"/>
    <lineage>
        <taxon>Eukaryota</taxon>
        <taxon>Sar</taxon>
        <taxon>Alveolata</taxon>
        <taxon>Dinophyceae</taxon>
        <taxon>Prorocentrales</taxon>
        <taxon>Prorocentraceae</taxon>
        <taxon>Prorocentrum</taxon>
    </lineage>
</organism>
<feature type="region of interest" description="Disordered" evidence="1">
    <location>
        <begin position="166"/>
        <end position="248"/>
    </location>
</feature>
<accession>A0ABN9QCX6</accession>
<feature type="compositionally biased region" description="Basic and acidic residues" evidence="1">
    <location>
        <begin position="175"/>
        <end position="186"/>
    </location>
</feature>
<evidence type="ECO:0000256" key="1">
    <source>
        <dbReference type="SAM" id="MobiDB-lite"/>
    </source>
</evidence>
<feature type="compositionally biased region" description="Low complexity" evidence="1">
    <location>
        <begin position="271"/>
        <end position="285"/>
    </location>
</feature>
<evidence type="ECO:0000313" key="3">
    <source>
        <dbReference type="Proteomes" id="UP001189429"/>
    </source>
</evidence>
<proteinExistence type="predicted"/>
<dbReference type="Proteomes" id="UP001189429">
    <property type="component" value="Unassembled WGS sequence"/>
</dbReference>
<feature type="compositionally biased region" description="Polar residues" evidence="1">
    <location>
        <begin position="216"/>
        <end position="230"/>
    </location>
</feature>
<reference evidence="2" key="1">
    <citation type="submission" date="2023-10" db="EMBL/GenBank/DDBJ databases">
        <authorList>
            <person name="Chen Y."/>
            <person name="Shah S."/>
            <person name="Dougan E. K."/>
            <person name="Thang M."/>
            <person name="Chan C."/>
        </authorList>
    </citation>
    <scope>NUCLEOTIDE SEQUENCE [LARGE SCALE GENOMIC DNA]</scope>
</reference>
<comment type="caution">
    <text evidence="2">The sequence shown here is derived from an EMBL/GenBank/DDBJ whole genome shotgun (WGS) entry which is preliminary data.</text>
</comment>